<feature type="domain" description="Bacterial SCP orthologue" evidence="1">
    <location>
        <begin position="33"/>
        <end position="131"/>
    </location>
</feature>
<dbReference type="Pfam" id="PF17844">
    <property type="entry name" value="SCP_3"/>
    <property type="match status" value="1"/>
</dbReference>
<accession>A0ABS4U670</accession>
<evidence type="ECO:0000313" key="3">
    <source>
        <dbReference type="Proteomes" id="UP001519305"/>
    </source>
</evidence>
<dbReference type="InterPro" id="IPR041629">
    <property type="entry name" value="SCP_3"/>
</dbReference>
<name>A0ABS4U670_9CORY</name>
<reference evidence="2 3" key="1">
    <citation type="submission" date="2021-03" db="EMBL/GenBank/DDBJ databases">
        <title>Sequencing the genomes of 1000 actinobacteria strains.</title>
        <authorList>
            <person name="Klenk H.-P."/>
        </authorList>
    </citation>
    <scope>NUCLEOTIDE SEQUENCE [LARGE SCALE GENOMIC DNA]</scope>
    <source>
        <strain evidence="2 3">DSM 44506</strain>
    </source>
</reference>
<evidence type="ECO:0000313" key="2">
    <source>
        <dbReference type="EMBL" id="MBP2331715.1"/>
    </source>
</evidence>
<comment type="caution">
    <text evidence="2">The sequence shown here is derived from an EMBL/GenBank/DDBJ whole genome shotgun (WGS) entry which is preliminary data.</text>
</comment>
<dbReference type="Gene3D" id="3.30.1050.40">
    <property type="match status" value="1"/>
</dbReference>
<organism evidence="2 3">
    <name type="scientific">Corynebacterium freneyi</name>
    <dbReference type="NCBI Taxonomy" id="134034"/>
    <lineage>
        <taxon>Bacteria</taxon>
        <taxon>Bacillati</taxon>
        <taxon>Actinomycetota</taxon>
        <taxon>Actinomycetes</taxon>
        <taxon>Mycobacteriales</taxon>
        <taxon>Corynebacteriaceae</taxon>
        <taxon>Corynebacterium</taxon>
    </lineage>
</organism>
<gene>
    <name evidence="2" type="ORF">JOF33_000414</name>
</gene>
<keyword evidence="3" id="KW-1185">Reference proteome</keyword>
<dbReference type="Proteomes" id="UP001519305">
    <property type="component" value="Unassembled WGS sequence"/>
</dbReference>
<sequence>MAKKVDPIELRAAMAAVGEWLLDDGQSATRPGRAELAKAVRLSARMLAEEAPGHSVELRVPPFVAVQCIEGPRHTRGTPPNVVEMTPRTWLRIAAGLVGFDEAREREGEEPGESMDVSGTRAGELAAHLPVCRLG</sequence>
<dbReference type="RefSeq" id="WP_209651984.1">
    <property type="nucleotide sequence ID" value="NZ_CP047357.1"/>
</dbReference>
<proteinExistence type="predicted"/>
<dbReference type="EMBL" id="JAGINY010000001">
    <property type="protein sequence ID" value="MBP2331715.1"/>
    <property type="molecule type" value="Genomic_DNA"/>
</dbReference>
<protein>
    <recommendedName>
        <fullName evidence="1">Bacterial SCP orthologue domain-containing protein</fullName>
    </recommendedName>
</protein>
<evidence type="ECO:0000259" key="1">
    <source>
        <dbReference type="Pfam" id="PF17844"/>
    </source>
</evidence>